<keyword evidence="3" id="KW-1003">Cell membrane</keyword>
<dbReference type="GO" id="GO:0005886">
    <property type="term" value="C:plasma membrane"/>
    <property type="evidence" value="ECO:0007669"/>
    <property type="project" value="UniProtKB-SubCell"/>
</dbReference>
<feature type="transmembrane region" description="Helical" evidence="7">
    <location>
        <begin position="147"/>
        <end position="179"/>
    </location>
</feature>
<evidence type="ECO:0000256" key="6">
    <source>
        <dbReference type="ARBA" id="ARBA00023136"/>
    </source>
</evidence>
<evidence type="ECO:0000256" key="5">
    <source>
        <dbReference type="ARBA" id="ARBA00022989"/>
    </source>
</evidence>
<dbReference type="PANTHER" id="PTHR43663:SF1">
    <property type="entry name" value="CHROMATE TRANSPORTER"/>
    <property type="match status" value="1"/>
</dbReference>
<evidence type="ECO:0000313" key="9">
    <source>
        <dbReference type="Proteomes" id="UP000193083"/>
    </source>
</evidence>
<proteinExistence type="inferred from homology"/>
<keyword evidence="9" id="KW-1185">Reference proteome</keyword>
<dbReference type="AlphaFoldDB" id="A0A1X7NE27"/>
<gene>
    <name evidence="8" type="ORF">SAMN02982922_1658</name>
</gene>
<reference evidence="9" key="1">
    <citation type="submission" date="2017-04" db="EMBL/GenBank/DDBJ databases">
        <authorList>
            <person name="Varghese N."/>
            <person name="Submissions S."/>
        </authorList>
    </citation>
    <scope>NUCLEOTIDE SEQUENCE [LARGE SCALE GENOMIC DNA]</scope>
    <source>
        <strain evidence="9">B5P</strain>
    </source>
</reference>
<dbReference type="InterPro" id="IPR003370">
    <property type="entry name" value="Chromate_transpt"/>
</dbReference>
<evidence type="ECO:0000256" key="1">
    <source>
        <dbReference type="ARBA" id="ARBA00004651"/>
    </source>
</evidence>
<comment type="subcellular location">
    <subcellularLocation>
        <location evidence="1">Cell membrane</location>
        <topology evidence="1">Multi-pass membrane protein</topology>
    </subcellularLocation>
</comment>
<feature type="transmembrane region" description="Helical" evidence="7">
    <location>
        <begin position="114"/>
        <end position="135"/>
    </location>
</feature>
<dbReference type="InterPro" id="IPR052518">
    <property type="entry name" value="CHR_Transporter"/>
</dbReference>
<feature type="transmembrane region" description="Helical" evidence="7">
    <location>
        <begin position="84"/>
        <end position="107"/>
    </location>
</feature>
<evidence type="ECO:0000256" key="7">
    <source>
        <dbReference type="SAM" id="Phobius"/>
    </source>
</evidence>
<evidence type="ECO:0000256" key="3">
    <source>
        <dbReference type="ARBA" id="ARBA00022475"/>
    </source>
</evidence>
<dbReference type="GO" id="GO:0015109">
    <property type="term" value="F:chromate transmembrane transporter activity"/>
    <property type="evidence" value="ECO:0007669"/>
    <property type="project" value="InterPro"/>
</dbReference>
<dbReference type="RefSeq" id="WP_085463733.1">
    <property type="nucleotide sequence ID" value="NZ_FXBL01000004.1"/>
</dbReference>
<keyword evidence="5 7" id="KW-1133">Transmembrane helix</keyword>
<name>A0A1X7NE27_9HYPH</name>
<protein>
    <submittedName>
        <fullName evidence="8">Chromate transporter</fullName>
    </submittedName>
</protein>
<dbReference type="Proteomes" id="UP000193083">
    <property type="component" value="Unassembled WGS sequence"/>
</dbReference>
<feature type="transmembrane region" description="Helical" evidence="7">
    <location>
        <begin position="52"/>
        <end position="72"/>
    </location>
</feature>
<dbReference type="EMBL" id="FXBL01000004">
    <property type="protein sequence ID" value="SMH35899.1"/>
    <property type="molecule type" value="Genomic_DNA"/>
</dbReference>
<sequence length="191" mass="20106">MTELVVERKAALLGEIFREFLIVGAASFGGGVVAYQKILLTEKKRWFSLDEFKAMLAISQTMPGLNAVNIAVLAGDRLRGTVGAFVAAAALLLPGCLFVVAVGMLYLSNPDSAVAGYFLVGVAAAAVGLLSSVTVRLAEGRILELKYLAIALLTFVLMSLAGLSLPQVLMVVAPIAIFLNRPAKAKRPDAD</sequence>
<feature type="transmembrane region" description="Helical" evidence="7">
    <location>
        <begin position="20"/>
        <end position="40"/>
    </location>
</feature>
<dbReference type="Pfam" id="PF02417">
    <property type="entry name" value="Chromate_transp"/>
    <property type="match status" value="1"/>
</dbReference>
<dbReference type="OrthoDB" id="8969999at2"/>
<organism evidence="8 9">
    <name type="scientific">Mesorhizobium australicum</name>
    <dbReference type="NCBI Taxonomy" id="536018"/>
    <lineage>
        <taxon>Bacteria</taxon>
        <taxon>Pseudomonadati</taxon>
        <taxon>Pseudomonadota</taxon>
        <taxon>Alphaproteobacteria</taxon>
        <taxon>Hyphomicrobiales</taxon>
        <taxon>Phyllobacteriaceae</taxon>
        <taxon>Mesorhizobium</taxon>
    </lineage>
</organism>
<evidence type="ECO:0000313" key="8">
    <source>
        <dbReference type="EMBL" id="SMH35899.1"/>
    </source>
</evidence>
<keyword evidence="6 7" id="KW-0472">Membrane</keyword>
<dbReference type="PANTHER" id="PTHR43663">
    <property type="entry name" value="CHROMATE TRANSPORT PROTEIN-RELATED"/>
    <property type="match status" value="1"/>
</dbReference>
<evidence type="ECO:0000256" key="2">
    <source>
        <dbReference type="ARBA" id="ARBA00005262"/>
    </source>
</evidence>
<evidence type="ECO:0000256" key="4">
    <source>
        <dbReference type="ARBA" id="ARBA00022692"/>
    </source>
</evidence>
<accession>A0A1X7NE27</accession>
<keyword evidence="4 7" id="KW-0812">Transmembrane</keyword>
<comment type="similarity">
    <text evidence="2">Belongs to the chromate ion transporter (CHR) (TC 2.A.51) family.</text>
</comment>